<dbReference type="SMART" id="SM00449">
    <property type="entry name" value="SPRY"/>
    <property type="match status" value="1"/>
</dbReference>
<dbReference type="Pfam" id="PF00622">
    <property type="entry name" value="SPRY"/>
    <property type="match status" value="1"/>
</dbReference>
<dbReference type="InterPro" id="IPR003877">
    <property type="entry name" value="SPRY_dom"/>
</dbReference>
<evidence type="ECO:0000313" key="2">
    <source>
        <dbReference type="Ensembl" id="ENSCSRP00000013645.1"/>
    </source>
</evidence>
<sequence>GEESEEANITSKGGSSWDTKGLMLEIRHCRGRGAVSIFFTSYNLLCPSGGTSPLPRKRWGQEGIDSDSEAWPSQSLHSVTDMSLPEDVTLDPDTAHPLLQLSEDCKSVKGLFTRLDLLDNPKRFEYERCVLGCVGFTSGRHYWEVEVGCGRSWAMGIARESVRRKGEMIFKTEEGIWAVGLWGNQYQAVTSPRSPLALNQVPKRIRVFLDYELGQVAFFDADRGVLIFTFPPASFAGERIFPWLWVWDTESQLRLYCVPDAGALCCQSMERLYNSILTQEEPAVVMNYKRE</sequence>
<feature type="domain" description="B30.2/SPRY" evidence="1">
    <location>
        <begin position="68"/>
        <end position="262"/>
    </location>
</feature>
<dbReference type="Gene3D" id="2.60.120.920">
    <property type="match status" value="1"/>
</dbReference>
<dbReference type="AlphaFoldDB" id="A0A8C3SEC6"/>
<name>A0A8C3SEC6_CHESE</name>
<dbReference type="PROSITE" id="PS50188">
    <property type="entry name" value="B302_SPRY"/>
    <property type="match status" value="1"/>
</dbReference>
<dbReference type="SUPFAM" id="SSF49899">
    <property type="entry name" value="Concanavalin A-like lectins/glucanases"/>
    <property type="match status" value="1"/>
</dbReference>
<reference evidence="2" key="2">
    <citation type="submission" date="2025-09" db="UniProtKB">
        <authorList>
            <consortium name="Ensembl"/>
        </authorList>
    </citation>
    <scope>IDENTIFICATION</scope>
</reference>
<dbReference type="Ensembl" id="ENSCSRT00000014203.1">
    <property type="protein sequence ID" value="ENSCSRP00000013645.1"/>
    <property type="gene ID" value="ENSCSRG00000010384.1"/>
</dbReference>
<protein>
    <recommendedName>
        <fullName evidence="1">B30.2/SPRY domain-containing protein</fullName>
    </recommendedName>
</protein>
<dbReference type="SMART" id="SM00589">
    <property type="entry name" value="PRY"/>
    <property type="match status" value="1"/>
</dbReference>
<keyword evidence="3" id="KW-1185">Reference proteome</keyword>
<dbReference type="PANTHER" id="PTHR24103">
    <property type="entry name" value="E3 UBIQUITIN-PROTEIN LIGASE TRIM"/>
    <property type="match status" value="1"/>
</dbReference>
<organism evidence="2 3">
    <name type="scientific">Chelydra serpentina</name>
    <name type="common">Snapping turtle</name>
    <name type="synonym">Testudo serpentina</name>
    <dbReference type="NCBI Taxonomy" id="8475"/>
    <lineage>
        <taxon>Eukaryota</taxon>
        <taxon>Metazoa</taxon>
        <taxon>Chordata</taxon>
        <taxon>Craniata</taxon>
        <taxon>Vertebrata</taxon>
        <taxon>Euteleostomi</taxon>
        <taxon>Archelosauria</taxon>
        <taxon>Testudinata</taxon>
        <taxon>Testudines</taxon>
        <taxon>Cryptodira</taxon>
        <taxon>Durocryptodira</taxon>
        <taxon>Americhelydia</taxon>
        <taxon>Chelydroidea</taxon>
        <taxon>Chelydridae</taxon>
        <taxon>Chelydra</taxon>
    </lineage>
</organism>
<reference evidence="2" key="1">
    <citation type="submission" date="2025-08" db="UniProtKB">
        <authorList>
            <consortium name="Ensembl"/>
        </authorList>
    </citation>
    <scope>IDENTIFICATION</scope>
</reference>
<evidence type="ECO:0000313" key="3">
    <source>
        <dbReference type="Proteomes" id="UP000694403"/>
    </source>
</evidence>
<dbReference type="InterPro" id="IPR043136">
    <property type="entry name" value="B30.2/SPRY_sf"/>
</dbReference>
<dbReference type="InterPro" id="IPR001870">
    <property type="entry name" value="B30.2/SPRY"/>
</dbReference>
<dbReference type="InterPro" id="IPR006574">
    <property type="entry name" value="PRY"/>
</dbReference>
<accession>A0A8C3SEC6</accession>
<dbReference type="Proteomes" id="UP000694403">
    <property type="component" value="Unplaced"/>
</dbReference>
<dbReference type="InterPro" id="IPR003879">
    <property type="entry name" value="Butyrophylin_SPRY"/>
</dbReference>
<dbReference type="PRINTS" id="PR01407">
    <property type="entry name" value="BUTYPHLNCDUF"/>
</dbReference>
<proteinExistence type="predicted"/>
<dbReference type="InterPro" id="IPR050143">
    <property type="entry name" value="TRIM/RBCC"/>
</dbReference>
<dbReference type="Pfam" id="PF13765">
    <property type="entry name" value="PRY"/>
    <property type="match status" value="1"/>
</dbReference>
<dbReference type="FunFam" id="2.60.120.920:FF:000004">
    <property type="entry name" value="Butyrophilin subfamily 1 member A1"/>
    <property type="match status" value="1"/>
</dbReference>
<dbReference type="InterPro" id="IPR013320">
    <property type="entry name" value="ConA-like_dom_sf"/>
</dbReference>
<evidence type="ECO:0000259" key="1">
    <source>
        <dbReference type="PROSITE" id="PS50188"/>
    </source>
</evidence>
<dbReference type="CDD" id="cd12888">
    <property type="entry name" value="SPRY_PRY_TRIM7_like"/>
    <property type="match status" value="1"/>
</dbReference>